<sequence>MTEQNEGPMKRTVKEVCTCLDTLFEEPCKKCAVPSRPTIEKHKLTPGFETDDEITFENAMRNDVKDVCVHLNSMFDCPECA</sequence>
<evidence type="ECO:0000313" key="2">
    <source>
        <dbReference type="EMBL" id="KAJ3255010.1"/>
    </source>
</evidence>
<comment type="caution">
    <text evidence="1">The sequence shown here is derived from an EMBL/GenBank/DDBJ whole genome shotgun (WGS) entry which is preliminary data.</text>
</comment>
<evidence type="ECO:0000313" key="1">
    <source>
        <dbReference type="EMBL" id="KAJ3253546.1"/>
    </source>
</evidence>
<dbReference type="Proteomes" id="UP001210925">
    <property type="component" value="Unassembled WGS sequence"/>
</dbReference>
<keyword evidence="3" id="KW-1185">Reference proteome</keyword>
<evidence type="ECO:0000313" key="3">
    <source>
        <dbReference type="Proteomes" id="UP001210925"/>
    </source>
</evidence>
<accession>A0AAD5UBC7</accession>
<organism evidence="1 3">
    <name type="scientific">Boothiomyces macroporosus</name>
    <dbReference type="NCBI Taxonomy" id="261099"/>
    <lineage>
        <taxon>Eukaryota</taxon>
        <taxon>Fungi</taxon>
        <taxon>Fungi incertae sedis</taxon>
        <taxon>Chytridiomycota</taxon>
        <taxon>Chytridiomycota incertae sedis</taxon>
        <taxon>Chytridiomycetes</taxon>
        <taxon>Rhizophydiales</taxon>
        <taxon>Terramycetaceae</taxon>
        <taxon>Boothiomyces</taxon>
    </lineage>
</organism>
<name>A0AAD5UBC7_9FUNG</name>
<protein>
    <submittedName>
        <fullName evidence="1">Uncharacterized protein</fullName>
    </submittedName>
</protein>
<dbReference type="AlphaFoldDB" id="A0AAD5UBC7"/>
<proteinExistence type="predicted"/>
<reference evidence="1" key="1">
    <citation type="submission" date="2020-05" db="EMBL/GenBank/DDBJ databases">
        <title>Phylogenomic resolution of chytrid fungi.</title>
        <authorList>
            <person name="Stajich J.E."/>
            <person name="Amses K."/>
            <person name="Simmons R."/>
            <person name="Seto K."/>
            <person name="Myers J."/>
            <person name="Bonds A."/>
            <person name="Quandt C.A."/>
            <person name="Barry K."/>
            <person name="Liu P."/>
            <person name="Grigoriev I."/>
            <person name="Longcore J.E."/>
            <person name="James T.Y."/>
        </authorList>
    </citation>
    <scope>NUCLEOTIDE SEQUENCE</scope>
    <source>
        <strain evidence="1">PLAUS21</strain>
    </source>
</reference>
<gene>
    <name evidence="1" type="ORF">HK103_000454</name>
    <name evidence="2" type="ORF">HK103_006712</name>
</gene>
<dbReference type="EMBL" id="JADGKB010000106">
    <property type="protein sequence ID" value="KAJ3253546.1"/>
    <property type="molecule type" value="Genomic_DNA"/>
</dbReference>
<dbReference type="EMBL" id="JADGKB010000074">
    <property type="protein sequence ID" value="KAJ3255010.1"/>
    <property type="molecule type" value="Genomic_DNA"/>
</dbReference>